<name>A0AAD5CBE3_AMBAR</name>
<dbReference type="Proteomes" id="UP001206925">
    <property type="component" value="Unassembled WGS sequence"/>
</dbReference>
<gene>
    <name evidence="1" type="ORF">M8C21_024382</name>
</gene>
<evidence type="ECO:0000313" key="2">
    <source>
        <dbReference type="Proteomes" id="UP001206925"/>
    </source>
</evidence>
<comment type="caution">
    <text evidence="1">The sequence shown here is derived from an EMBL/GenBank/DDBJ whole genome shotgun (WGS) entry which is preliminary data.</text>
</comment>
<evidence type="ECO:0000313" key="1">
    <source>
        <dbReference type="EMBL" id="KAI7738285.1"/>
    </source>
</evidence>
<proteinExistence type="predicted"/>
<feature type="non-terminal residue" evidence="1">
    <location>
        <position position="1"/>
    </location>
</feature>
<keyword evidence="2" id="KW-1185">Reference proteome</keyword>
<sequence>MATRYAQAPPTVQEVIWTLGIISCALAKYKPAKGIFYGDRPEFSS</sequence>
<reference evidence="1" key="1">
    <citation type="submission" date="2022-06" db="EMBL/GenBank/DDBJ databases">
        <title>Uncovering the hologenomic basis of an extraordinary plant invasion.</title>
        <authorList>
            <person name="Bieker V.C."/>
            <person name="Martin M.D."/>
            <person name="Gilbert T."/>
            <person name="Hodgins K."/>
            <person name="Battlay P."/>
            <person name="Petersen B."/>
            <person name="Wilson J."/>
        </authorList>
    </citation>
    <scope>NUCLEOTIDE SEQUENCE</scope>
    <source>
        <strain evidence="1">AA19_3_7</strain>
        <tissue evidence="1">Leaf</tissue>
    </source>
</reference>
<accession>A0AAD5CBE3</accession>
<organism evidence="1 2">
    <name type="scientific">Ambrosia artemisiifolia</name>
    <name type="common">Common ragweed</name>
    <dbReference type="NCBI Taxonomy" id="4212"/>
    <lineage>
        <taxon>Eukaryota</taxon>
        <taxon>Viridiplantae</taxon>
        <taxon>Streptophyta</taxon>
        <taxon>Embryophyta</taxon>
        <taxon>Tracheophyta</taxon>
        <taxon>Spermatophyta</taxon>
        <taxon>Magnoliopsida</taxon>
        <taxon>eudicotyledons</taxon>
        <taxon>Gunneridae</taxon>
        <taxon>Pentapetalae</taxon>
        <taxon>asterids</taxon>
        <taxon>campanulids</taxon>
        <taxon>Asterales</taxon>
        <taxon>Asteraceae</taxon>
        <taxon>Asteroideae</taxon>
        <taxon>Heliantheae alliance</taxon>
        <taxon>Heliantheae</taxon>
        <taxon>Ambrosia</taxon>
    </lineage>
</organism>
<protein>
    <submittedName>
        <fullName evidence="1">Uncharacterized protein</fullName>
    </submittedName>
</protein>
<dbReference type="AlphaFoldDB" id="A0AAD5CBE3"/>
<dbReference type="EMBL" id="JAMZMK010008837">
    <property type="protein sequence ID" value="KAI7738285.1"/>
    <property type="molecule type" value="Genomic_DNA"/>
</dbReference>